<feature type="transmembrane region" description="Helical" evidence="1">
    <location>
        <begin position="20"/>
        <end position="42"/>
    </location>
</feature>
<accession>A0A075NXL6</accession>
<evidence type="ECO:0000313" key="3">
    <source>
        <dbReference type="Proteomes" id="UP000056090"/>
    </source>
</evidence>
<dbReference type="AlphaFoldDB" id="A0A075NXL6"/>
<dbReference type="GeneID" id="78254446"/>
<dbReference type="Proteomes" id="UP000056090">
    <property type="component" value="Chromosome"/>
</dbReference>
<sequence length="127" mass="14651">MEFHTDILGKEKLLTEVAEIISFFTSIGINSCQVMLGFGWGINYYQSNEWSKEEVKLDLLLAFIEKIENATLGEIGKDDLLIWVSNTEFKLCNDGDIHLLCSNVTEEQEHFLKRWQQKGWNAVKFSS</sequence>
<dbReference type="KEGG" id="aal:EP13_05850"/>
<protein>
    <submittedName>
        <fullName evidence="2">Uncharacterized protein</fullName>
    </submittedName>
</protein>
<keyword evidence="1" id="KW-1133">Transmembrane helix</keyword>
<evidence type="ECO:0000313" key="2">
    <source>
        <dbReference type="EMBL" id="AIF98261.1"/>
    </source>
</evidence>
<keyword evidence="1" id="KW-0812">Transmembrane</keyword>
<organism evidence="2 3">
    <name type="scientific">Alteromonas australica</name>
    <dbReference type="NCBI Taxonomy" id="589873"/>
    <lineage>
        <taxon>Bacteria</taxon>
        <taxon>Pseudomonadati</taxon>
        <taxon>Pseudomonadota</taxon>
        <taxon>Gammaproteobacteria</taxon>
        <taxon>Alteromonadales</taxon>
        <taxon>Alteromonadaceae</taxon>
        <taxon>Alteromonas/Salinimonas group</taxon>
        <taxon>Alteromonas</taxon>
    </lineage>
</organism>
<keyword evidence="3" id="KW-1185">Reference proteome</keyword>
<dbReference type="EMBL" id="CP008849">
    <property type="protein sequence ID" value="AIF98261.1"/>
    <property type="molecule type" value="Genomic_DNA"/>
</dbReference>
<proteinExistence type="predicted"/>
<evidence type="ECO:0000256" key="1">
    <source>
        <dbReference type="SAM" id="Phobius"/>
    </source>
</evidence>
<keyword evidence="1" id="KW-0472">Membrane</keyword>
<gene>
    <name evidence="2" type="ORF">EP13_05850</name>
</gene>
<dbReference type="RefSeq" id="WP_044056455.1">
    <property type="nucleotide sequence ID" value="NZ_CBCSKJ010000003.1"/>
</dbReference>
<name>A0A075NXL6_9ALTE</name>
<reference evidence="2 3" key="1">
    <citation type="submission" date="2014-06" db="EMBL/GenBank/DDBJ databases">
        <title>Genomes of Alteromonas australica, a world apart.</title>
        <authorList>
            <person name="Gonzaga A."/>
            <person name="Lopez-Perez M."/>
            <person name="Rodriguez-Valera F."/>
        </authorList>
    </citation>
    <scope>NUCLEOTIDE SEQUENCE [LARGE SCALE GENOMIC DNA]</scope>
    <source>
        <strain evidence="2 3">H 17</strain>
    </source>
</reference>